<gene>
    <name evidence="2" type="ORF">VNI00_018139</name>
</gene>
<organism evidence="2 3">
    <name type="scientific">Paramarasmius palmivorus</name>
    <dbReference type="NCBI Taxonomy" id="297713"/>
    <lineage>
        <taxon>Eukaryota</taxon>
        <taxon>Fungi</taxon>
        <taxon>Dikarya</taxon>
        <taxon>Basidiomycota</taxon>
        <taxon>Agaricomycotina</taxon>
        <taxon>Agaricomycetes</taxon>
        <taxon>Agaricomycetidae</taxon>
        <taxon>Agaricales</taxon>
        <taxon>Marasmiineae</taxon>
        <taxon>Marasmiaceae</taxon>
        <taxon>Paramarasmius</taxon>
    </lineage>
</organism>
<dbReference type="EMBL" id="JAYKXP010000213">
    <property type="protein sequence ID" value="KAK7019211.1"/>
    <property type="molecule type" value="Genomic_DNA"/>
</dbReference>
<comment type="caution">
    <text evidence="2">The sequence shown here is derived from an EMBL/GenBank/DDBJ whole genome shotgun (WGS) entry which is preliminary data.</text>
</comment>
<keyword evidence="3" id="KW-1185">Reference proteome</keyword>
<name>A0AAW0B0V1_9AGAR</name>
<evidence type="ECO:0000313" key="2">
    <source>
        <dbReference type="EMBL" id="KAK7019211.1"/>
    </source>
</evidence>
<evidence type="ECO:0000313" key="3">
    <source>
        <dbReference type="Proteomes" id="UP001383192"/>
    </source>
</evidence>
<dbReference type="AlphaFoldDB" id="A0AAW0B0V1"/>
<protein>
    <submittedName>
        <fullName evidence="2">Uncharacterized protein</fullName>
    </submittedName>
</protein>
<proteinExistence type="predicted"/>
<accession>A0AAW0B0V1</accession>
<evidence type="ECO:0000256" key="1">
    <source>
        <dbReference type="SAM" id="MobiDB-lite"/>
    </source>
</evidence>
<dbReference type="Proteomes" id="UP001383192">
    <property type="component" value="Unassembled WGS sequence"/>
</dbReference>
<feature type="region of interest" description="Disordered" evidence="1">
    <location>
        <begin position="61"/>
        <end position="84"/>
    </location>
</feature>
<sequence length="84" mass="8457">MLMIRTDSKPIAGPLPAADCAEANVTSEKPDGPDNSTVLGSGTLVAEHSNQNMSGASATAIPVAEHSNKDTPEASTMPAPVVEG</sequence>
<reference evidence="2 3" key="1">
    <citation type="submission" date="2024-01" db="EMBL/GenBank/DDBJ databases">
        <title>A draft genome for a cacao thread blight-causing isolate of Paramarasmius palmivorus.</title>
        <authorList>
            <person name="Baruah I.K."/>
            <person name="Bukari Y."/>
            <person name="Amoako-Attah I."/>
            <person name="Meinhardt L.W."/>
            <person name="Bailey B.A."/>
            <person name="Cohen S.P."/>
        </authorList>
    </citation>
    <scope>NUCLEOTIDE SEQUENCE [LARGE SCALE GENOMIC DNA]</scope>
    <source>
        <strain evidence="2 3">GH-12</strain>
    </source>
</reference>